<sequence length="1062" mass="120517">MSFTTSINIERDFGKIPHYIVTANARQTIGKIINHFASGIHSFCLIGSYGTGKSSFILALENCLCGKTVGKNVLLSQRGQFNSFEQFSFINIVGDYASLANLLASHLNAESKNVISVLDNHYNRLQKTNQFLVIVIDEFGKVLEHAAKNNPEKEMYFLQKFCEYVNDTSKNILFLTTLHQGFGAYAKGLKAEQKQEWTKVKGRIQDIVFAEPIEQLLNLTATHISSADKKPTLNTDKIYNLAVASKFAASTLDANVARALYPMDIVSAYVFTQANQRYGQNERTLFTFLETRGEGTVNDFEASINRLYSLADVHDYIVYNFYSYLQEAHEDSANWSAIKIAIERTEGLNADATTITDAIKIVKAVGLLNIFASSAASIDKQFLIVYASYAMDVCQVGSVIDLLEKNQILRFAKYKSKYILFEGTDVDLEAGLYEAARECKRSDVIAEKVCEYFDDKIALANAHYFRTGTPRYFQYCLTSSPIEYIVSGETDGIINVILTRQEDLVAVKAACTDINGKAILYCIFENTTEIADHLFEIDKLHWVRDYYVADENDKVANREIANLLVHEQSMLNKTIMESLFSDNVTWIFNGEILASITSRKMLAQQLSTICDSVYYATPIYRFELINKHRPTGNMSLARQSYLQALLDHSSEPYLGFERDKYPPEKSLYLTLLKNTGIHTTAGLGSPTEPSFQPLWDACENFLRSTIGKPHKLGELFTLLEAAPFRLKQGLLYCWIPTYLIIKRDDFALYNSDGTYVPYINKEVLDLILRSPNGFLIKAFAVDGVRRTFFDKYREAINMGSSELSTQSFIETIRPFLTFYKKLNSYARRTKDISPNARKFRDVIAKATDPEKTFFEVLPDELGFKEITLSQNPEAIESFVAVIQEAIRELRNCYSELVGNIEQYLLKTLRLEEVGFSDYHHLIAERYKSVKTELMPVNMRNFQARLVGNYDDKTAWIEAVSYVALNKPLTEIRDTDKSFLLATLKDMLFQLDDYVEMHKTASEDVIRLHITQNKSKAVTTQVILSEAMRQEVNSLENKLESILSGDNSLDVAALIAILKKKLK</sequence>
<proteinExistence type="predicted"/>
<evidence type="ECO:0000313" key="2">
    <source>
        <dbReference type="Proteomes" id="UP000479773"/>
    </source>
</evidence>
<dbReference type="InterPro" id="IPR027417">
    <property type="entry name" value="P-loop_NTPase"/>
</dbReference>
<dbReference type="AlphaFoldDB" id="A0A642ELS7"/>
<comment type="caution">
    <text evidence="1">The sequence shown here is derived from an EMBL/GenBank/DDBJ whole genome shotgun (WGS) entry which is preliminary data.</text>
</comment>
<organism evidence="1 2">
    <name type="scientific">Bacteroides fragilis</name>
    <dbReference type="NCBI Taxonomy" id="817"/>
    <lineage>
        <taxon>Bacteria</taxon>
        <taxon>Pseudomonadati</taxon>
        <taxon>Bacteroidota</taxon>
        <taxon>Bacteroidia</taxon>
        <taxon>Bacteroidales</taxon>
        <taxon>Bacteroidaceae</taxon>
        <taxon>Bacteroides</taxon>
    </lineage>
</organism>
<dbReference type="EMBL" id="VWEQ01000066">
    <property type="protein sequence ID" value="KAA4746866.1"/>
    <property type="molecule type" value="Genomic_DNA"/>
</dbReference>
<name>A0A642ELS7_BACFG</name>
<protein>
    <recommendedName>
        <fullName evidence="3">ATP-binding protein</fullName>
    </recommendedName>
</protein>
<dbReference type="Proteomes" id="UP000479773">
    <property type="component" value="Unassembled WGS sequence"/>
</dbReference>
<dbReference type="Gene3D" id="3.40.50.300">
    <property type="entry name" value="P-loop containing nucleotide triphosphate hydrolases"/>
    <property type="match status" value="1"/>
</dbReference>
<accession>A0A642ELS7</accession>
<dbReference type="RefSeq" id="WP_049130370.1">
    <property type="nucleotide sequence ID" value="NZ_JAFKPR010000017.1"/>
</dbReference>
<gene>
    <name evidence="1" type="ORF">F3B44_24040</name>
</gene>
<evidence type="ECO:0008006" key="3">
    <source>
        <dbReference type="Google" id="ProtNLM"/>
    </source>
</evidence>
<evidence type="ECO:0000313" key="1">
    <source>
        <dbReference type="EMBL" id="KAA4746866.1"/>
    </source>
</evidence>
<reference evidence="1 2" key="1">
    <citation type="journal article" date="2019" name="Nat. Med.">
        <title>A library of human gut bacterial isolates paired with longitudinal multiomics data enables mechanistic microbiome research.</title>
        <authorList>
            <person name="Poyet M."/>
            <person name="Groussin M."/>
            <person name="Gibbons S.M."/>
            <person name="Avila-Pacheco J."/>
            <person name="Jiang X."/>
            <person name="Kearney S.M."/>
            <person name="Perrotta A.R."/>
            <person name="Berdy B."/>
            <person name="Zhao S."/>
            <person name="Lieberman T.D."/>
            <person name="Swanson P.K."/>
            <person name="Smith M."/>
            <person name="Roesemann S."/>
            <person name="Alexander J.E."/>
            <person name="Rich S.A."/>
            <person name="Livny J."/>
            <person name="Vlamakis H."/>
            <person name="Clish C."/>
            <person name="Bullock K."/>
            <person name="Deik A."/>
            <person name="Scott J."/>
            <person name="Pierce K.A."/>
            <person name="Xavier R.J."/>
            <person name="Alm E.J."/>
        </authorList>
    </citation>
    <scope>NUCLEOTIDE SEQUENCE [LARGE SCALE GENOMIC DNA]</scope>
    <source>
        <strain evidence="1 2">BIOML-A106</strain>
    </source>
</reference>
<dbReference type="SUPFAM" id="SSF52540">
    <property type="entry name" value="P-loop containing nucleoside triphosphate hydrolases"/>
    <property type="match status" value="1"/>
</dbReference>